<keyword evidence="6" id="KW-0479">Metal-binding</keyword>
<dbReference type="EC" id="3.1.2.6" evidence="5"/>
<evidence type="ECO:0000256" key="9">
    <source>
        <dbReference type="ARBA" id="ARBA00031044"/>
    </source>
</evidence>
<dbReference type="InterPro" id="IPR035680">
    <property type="entry name" value="Clx_II_MBL"/>
</dbReference>
<dbReference type="InterPro" id="IPR017782">
    <property type="entry name" value="Hydroxyacylglutathione_Hdrlase"/>
</dbReference>
<comment type="similarity">
    <text evidence="4">Belongs to the metallo-beta-lactamase superfamily. Glyoxalase II family.</text>
</comment>
<gene>
    <name evidence="11" type="ORF">FSP39_011517</name>
</gene>
<dbReference type="PANTHER" id="PTHR11935:SF94">
    <property type="entry name" value="TENZING NORGAY, ISOFORM C"/>
    <property type="match status" value="1"/>
</dbReference>
<keyword evidence="8" id="KW-0862">Zinc</keyword>
<evidence type="ECO:0000313" key="12">
    <source>
        <dbReference type="Proteomes" id="UP001186944"/>
    </source>
</evidence>
<organism evidence="11 12">
    <name type="scientific">Pinctada imbricata</name>
    <name type="common">Atlantic pearl-oyster</name>
    <name type="synonym">Pinctada martensii</name>
    <dbReference type="NCBI Taxonomy" id="66713"/>
    <lineage>
        <taxon>Eukaryota</taxon>
        <taxon>Metazoa</taxon>
        <taxon>Spiralia</taxon>
        <taxon>Lophotrochozoa</taxon>
        <taxon>Mollusca</taxon>
        <taxon>Bivalvia</taxon>
        <taxon>Autobranchia</taxon>
        <taxon>Pteriomorphia</taxon>
        <taxon>Pterioida</taxon>
        <taxon>Pterioidea</taxon>
        <taxon>Pteriidae</taxon>
        <taxon>Pinctada</taxon>
    </lineage>
</organism>
<evidence type="ECO:0000256" key="4">
    <source>
        <dbReference type="ARBA" id="ARBA00006759"/>
    </source>
</evidence>
<evidence type="ECO:0000256" key="3">
    <source>
        <dbReference type="ARBA" id="ARBA00004963"/>
    </source>
</evidence>
<dbReference type="PIRSF" id="PIRSF005457">
    <property type="entry name" value="Glx"/>
    <property type="match status" value="1"/>
</dbReference>
<evidence type="ECO:0000313" key="11">
    <source>
        <dbReference type="EMBL" id="KAK3102459.1"/>
    </source>
</evidence>
<comment type="cofactor">
    <cofactor evidence="2">
        <name>Zn(2+)</name>
        <dbReference type="ChEBI" id="CHEBI:29105"/>
    </cofactor>
</comment>
<name>A0AA88YNR8_PINIB</name>
<comment type="caution">
    <text evidence="11">The sequence shown here is derived from an EMBL/GenBank/DDBJ whole genome shotgun (WGS) entry which is preliminary data.</text>
</comment>
<dbReference type="InterPro" id="IPR036866">
    <property type="entry name" value="RibonucZ/Hydroxyglut_hydro"/>
</dbReference>
<reference evidence="11" key="1">
    <citation type="submission" date="2019-08" db="EMBL/GenBank/DDBJ databases">
        <title>The improved chromosome-level genome for the pearl oyster Pinctada fucata martensii using PacBio sequencing and Hi-C.</title>
        <authorList>
            <person name="Zheng Z."/>
        </authorList>
    </citation>
    <scope>NUCLEOTIDE SEQUENCE</scope>
    <source>
        <strain evidence="11">ZZ-2019</strain>
        <tissue evidence="11">Adductor muscle</tissue>
    </source>
</reference>
<dbReference type="Gene3D" id="3.60.15.10">
    <property type="entry name" value="Ribonuclease Z/Hydroxyacylglutathione hydrolase-like"/>
    <property type="match status" value="1"/>
</dbReference>
<comment type="catalytic activity">
    <reaction evidence="1">
        <text>an S-(2-hydroxyacyl)glutathione + H2O = a 2-hydroxy carboxylate + glutathione + H(+)</text>
        <dbReference type="Rhea" id="RHEA:21864"/>
        <dbReference type="ChEBI" id="CHEBI:15377"/>
        <dbReference type="ChEBI" id="CHEBI:15378"/>
        <dbReference type="ChEBI" id="CHEBI:57925"/>
        <dbReference type="ChEBI" id="CHEBI:58896"/>
        <dbReference type="ChEBI" id="CHEBI:71261"/>
        <dbReference type="EC" id="3.1.2.6"/>
    </reaction>
</comment>
<evidence type="ECO:0000256" key="7">
    <source>
        <dbReference type="ARBA" id="ARBA00022801"/>
    </source>
</evidence>
<evidence type="ECO:0000256" key="6">
    <source>
        <dbReference type="ARBA" id="ARBA00022723"/>
    </source>
</evidence>
<dbReference type="CDD" id="cd07723">
    <property type="entry name" value="hydroxyacylglutathione_hydrolase_MBL-fold"/>
    <property type="match status" value="1"/>
</dbReference>
<dbReference type="Pfam" id="PF00753">
    <property type="entry name" value="Lactamase_B"/>
    <property type="match status" value="1"/>
</dbReference>
<evidence type="ECO:0000259" key="10">
    <source>
        <dbReference type="SMART" id="SM00849"/>
    </source>
</evidence>
<dbReference type="GO" id="GO:0046872">
    <property type="term" value="F:metal ion binding"/>
    <property type="evidence" value="ECO:0007669"/>
    <property type="project" value="UniProtKB-KW"/>
</dbReference>
<sequence>MRVEIVPALEILDNYMYLIIDEETRECAVVDPVIPKKIMAALKKDNLKLTRILTTHHHWDHAGGNKELLKLIGPNLQVHGGDDRVEALTKQVHHNDELKVGNGVTVKCLHTPCHTTGHICFYATGPPGTEPAVFTGDTLFTAGCGYFFEGDAKDMCKAVDILSNLPQNTRVYPGHEYAVNNLKYAQHVEPDNQDIKKKKKWAEGERQKERPTIPTTISEEMMLNPFMRVKVDSVQRHAGKSDPINTMAFLRNEKNNFKG</sequence>
<evidence type="ECO:0000256" key="8">
    <source>
        <dbReference type="ARBA" id="ARBA00022833"/>
    </source>
</evidence>
<protein>
    <recommendedName>
        <fullName evidence="5">hydroxyacylglutathione hydrolase</fullName>
        <ecNumber evidence="5">3.1.2.6</ecNumber>
    </recommendedName>
    <alternativeName>
        <fullName evidence="9">Glyoxalase II</fullName>
    </alternativeName>
</protein>
<evidence type="ECO:0000256" key="1">
    <source>
        <dbReference type="ARBA" id="ARBA00001623"/>
    </source>
</evidence>
<proteinExistence type="inferred from homology"/>
<dbReference type="GO" id="GO:0004416">
    <property type="term" value="F:hydroxyacylglutathione hydrolase activity"/>
    <property type="evidence" value="ECO:0007669"/>
    <property type="project" value="UniProtKB-EC"/>
</dbReference>
<accession>A0AA88YNR8</accession>
<dbReference type="FunFam" id="3.60.15.10:FF:000019">
    <property type="entry name" value="Hydroxyacylglutathione hydrolase, mitochondrial"/>
    <property type="match status" value="1"/>
</dbReference>
<feature type="domain" description="Metallo-beta-lactamase" evidence="10">
    <location>
        <begin position="13"/>
        <end position="175"/>
    </location>
</feature>
<dbReference type="HAMAP" id="MF_01374">
    <property type="entry name" value="Glyoxalase_2"/>
    <property type="match status" value="1"/>
</dbReference>
<dbReference type="AlphaFoldDB" id="A0AA88YNR8"/>
<keyword evidence="12" id="KW-1185">Reference proteome</keyword>
<evidence type="ECO:0000256" key="2">
    <source>
        <dbReference type="ARBA" id="ARBA00001947"/>
    </source>
</evidence>
<dbReference type="Proteomes" id="UP001186944">
    <property type="component" value="Unassembled WGS sequence"/>
</dbReference>
<dbReference type="SUPFAM" id="SSF56281">
    <property type="entry name" value="Metallo-hydrolase/oxidoreductase"/>
    <property type="match status" value="1"/>
</dbReference>
<dbReference type="GO" id="GO:0019243">
    <property type="term" value="P:methylglyoxal catabolic process to D-lactate via S-lactoyl-glutathione"/>
    <property type="evidence" value="ECO:0007669"/>
    <property type="project" value="InterPro"/>
</dbReference>
<dbReference type="NCBIfam" id="TIGR03413">
    <property type="entry name" value="GSH_gloB"/>
    <property type="match status" value="1"/>
</dbReference>
<dbReference type="SMART" id="SM00849">
    <property type="entry name" value="Lactamase_B"/>
    <property type="match status" value="1"/>
</dbReference>
<comment type="pathway">
    <text evidence="3">Secondary metabolite metabolism; methylglyoxal degradation; (R)-lactate from methylglyoxal: step 2/2.</text>
</comment>
<dbReference type="InterPro" id="IPR032282">
    <property type="entry name" value="HAGH_C"/>
</dbReference>
<dbReference type="Pfam" id="PF16123">
    <property type="entry name" value="HAGH_C"/>
    <property type="match status" value="1"/>
</dbReference>
<dbReference type="InterPro" id="IPR001279">
    <property type="entry name" value="Metallo-B-lactamas"/>
</dbReference>
<dbReference type="EMBL" id="VSWD01000005">
    <property type="protein sequence ID" value="KAK3102459.1"/>
    <property type="molecule type" value="Genomic_DNA"/>
</dbReference>
<keyword evidence="7" id="KW-0378">Hydrolase</keyword>
<dbReference type="PANTHER" id="PTHR11935">
    <property type="entry name" value="BETA LACTAMASE DOMAIN"/>
    <property type="match status" value="1"/>
</dbReference>
<evidence type="ECO:0000256" key="5">
    <source>
        <dbReference type="ARBA" id="ARBA00011917"/>
    </source>
</evidence>